<dbReference type="PROSITE" id="PS51677">
    <property type="entry name" value="NODB"/>
    <property type="match status" value="1"/>
</dbReference>
<proteinExistence type="predicted"/>
<dbReference type="InterPro" id="IPR002509">
    <property type="entry name" value="NODB_dom"/>
</dbReference>
<dbReference type="GO" id="GO:0004099">
    <property type="term" value="F:chitin deacetylase activity"/>
    <property type="evidence" value="ECO:0007669"/>
    <property type="project" value="TreeGrafter"/>
</dbReference>
<protein>
    <recommendedName>
        <fullName evidence="2">NodB homology domain-containing protein</fullName>
    </recommendedName>
</protein>
<comment type="caution">
    <text evidence="3">The sequence shown here is derived from an EMBL/GenBank/DDBJ whole genome shotgun (WGS) entry which is preliminary data.</text>
</comment>
<dbReference type="GO" id="GO:0016020">
    <property type="term" value="C:membrane"/>
    <property type="evidence" value="ECO:0007669"/>
    <property type="project" value="TreeGrafter"/>
</dbReference>
<evidence type="ECO:0000313" key="4">
    <source>
        <dbReference type="Proteomes" id="UP000603453"/>
    </source>
</evidence>
<dbReference type="SUPFAM" id="SSF88713">
    <property type="entry name" value="Glycoside hydrolase/deacetylase"/>
    <property type="match status" value="1"/>
</dbReference>
<dbReference type="GO" id="GO:0005975">
    <property type="term" value="P:carbohydrate metabolic process"/>
    <property type="evidence" value="ECO:0007669"/>
    <property type="project" value="InterPro"/>
</dbReference>
<keyword evidence="1" id="KW-0732">Signal</keyword>
<dbReference type="PANTHER" id="PTHR10587:SF98">
    <property type="entry name" value="CHITIN DEACETYLASE"/>
    <property type="match status" value="1"/>
</dbReference>
<evidence type="ECO:0000259" key="2">
    <source>
        <dbReference type="PROSITE" id="PS51677"/>
    </source>
</evidence>
<gene>
    <name evidence="3" type="ORF">INT47_007816</name>
</gene>
<dbReference type="Proteomes" id="UP000603453">
    <property type="component" value="Unassembled WGS sequence"/>
</dbReference>
<dbReference type="PANTHER" id="PTHR10587">
    <property type="entry name" value="GLYCOSYL TRANSFERASE-RELATED"/>
    <property type="match status" value="1"/>
</dbReference>
<dbReference type="InterPro" id="IPR050248">
    <property type="entry name" value="Polysacc_deacetylase_ArnD"/>
</dbReference>
<dbReference type="InterPro" id="IPR011330">
    <property type="entry name" value="Glyco_hydro/deAcase_b/a-brl"/>
</dbReference>
<evidence type="ECO:0000256" key="1">
    <source>
        <dbReference type="SAM" id="SignalP"/>
    </source>
</evidence>
<dbReference type="AlphaFoldDB" id="A0A8H7V7T5"/>
<dbReference type="OrthoDB" id="407355at2759"/>
<evidence type="ECO:0000313" key="3">
    <source>
        <dbReference type="EMBL" id="KAG2208717.1"/>
    </source>
</evidence>
<reference evidence="3" key="1">
    <citation type="submission" date="2020-12" db="EMBL/GenBank/DDBJ databases">
        <title>Metabolic potential, ecology and presence of endohyphal bacteria is reflected in genomic diversity of Mucoromycotina.</title>
        <authorList>
            <person name="Muszewska A."/>
            <person name="Okrasinska A."/>
            <person name="Steczkiewicz K."/>
            <person name="Drgas O."/>
            <person name="Orlowska M."/>
            <person name="Perlinska-Lenart U."/>
            <person name="Aleksandrzak-Piekarczyk T."/>
            <person name="Szatraj K."/>
            <person name="Zielenkiewicz U."/>
            <person name="Pilsyk S."/>
            <person name="Malc E."/>
            <person name="Mieczkowski P."/>
            <person name="Kruszewska J.S."/>
            <person name="Biernat P."/>
            <person name="Pawlowska J."/>
        </authorList>
    </citation>
    <scope>NUCLEOTIDE SEQUENCE</scope>
    <source>
        <strain evidence="3">WA0000017839</strain>
    </source>
</reference>
<keyword evidence="4" id="KW-1185">Reference proteome</keyword>
<dbReference type="CDD" id="cd10952">
    <property type="entry name" value="CE4_MrCDA_like"/>
    <property type="match status" value="1"/>
</dbReference>
<feature type="signal peptide" evidence="1">
    <location>
        <begin position="1"/>
        <end position="19"/>
    </location>
</feature>
<accession>A0A8H7V7T5</accession>
<dbReference type="Gene3D" id="3.20.20.370">
    <property type="entry name" value="Glycoside hydrolase/deacetylase"/>
    <property type="match status" value="1"/>
</dbReference>
<name>A0A8H7V7T5_9FUNG</name>
<organism evidence="3 4">
    <name type="scientific">Mucor saturninus</name>
    <dbReference type="NCBI Taxonomy" id="64648"/>
    <lineage>
        <taxon>Eukaryota</taxon>
        <taxon>Fungi</taxon>
        <taxon>Fungi incertae sedis</taxon>
        <taxon>Mucoromycota</taxon>
        <taxon>Mucoromycotina</taxon>
        <taxon>Mucoromycetes</taxon>
        <taxon>Mucorales</taxon>
        <taxon>Mucorineae</taxon>
        <taxon>Mucoraceae</taxon>
        <taxon>Mucor</taxon>
    </lineage>
</organism>
<feature type="chain" id="PRO_5034504054" description="NodB homology domain-containing protein" evidence="1">
    <location>
        <begin position="20"/>
        <end position="470"/>
    </location>
</feature>
<dbReference type="GO" id="GO:0009272">
    <property type="term" value="P:fungal-type cell wall biogenesis"/>
    <property type="evidence" value="ECO:0007669"/>
    <property type="project" value="UniProtKB-ARBA"/>
</dbReference>
<dbReference type="Pfam" id="PF01522">
    <property type="entry name" value="Polysacc_deac_1"/>
    <property type="match status" value="1"/>
</dbReference>
<dbReference type="EMBL" id="JAEPRD010000018">
    <property type="protein sequence ID" value="KAG2208717.1"/>
    <property type="molecule type" value="Genomic_DNA"/>
</dbReference>
<sequence length="470" mass="50609">MQLTGIGAFILATGAFVSAATTTTKATSTKSTGILAVESPKWLPDFGVPTGVNSGYPTGPIDTTKTISHTSLNLKNYPEPWTAPSTTHPEVKAVIAALDWTKVPKAPVVKVNAAGEIDMTSYDASKDPYCWWSDSNCVKPKASYLPTDVSICPNAGDWGLNYDDGPYNPIGDKATDKWAEPELYNFLAKNGNQKATLFYIGSNVATFPEAAKRAINDGHVLCVHTWSHPQMTTQTNAQVVAELYWTLRAIKEATGVTTKCWRPPFGDVDDRVRAIAHQMGLQTMIWDQDTNDWDMPGEGGGNLAPSKVDGYFQGWINTRKKGTDKTGHIVLQHELNNATVKMAEKWLPKLQTSFNVVTIQECLNVAQPYWEKNWIYPTEKNATISSNSTIASNATAAPTTTTTKPAPVSTPLVTDIDLTPATTPVTTPATAPAADVNLSNKGSLESSATLLTTGSASLFAIAASLAAYLY</sequence>
<feature type="domain" description="NodB homology" evidence="2">
    <location>
        <begin position="156"/>
        <end position="359"/>
    </location>
</feature>